<dbReference type="GO" id="GO:0000155">
    <property type="term" value="F:phosphorelay sensor kinase activity"/>
    <property type="evidence" value="ECO:0007669"/>
    <property type="project" value="InterPro"/>
</dbReference>
<feature type="transmembrane region" description="Helical" evidence="9">
    <location>
        <begin position="37"/>
        <end position="58"/>
    </location>
</feature>
<sequence length="482" mass="55609">MTTKRKKCFISAETYFENINEYHQFERLRIETNMNKMNLPFLLLIFLNIILILVDIFYYKAISKDNLSYYYLYLAHVSMIIVSIIWVIYYKIISKKLSYKTNKAIYAVFADCVIWWGIFMSLDLFQSTNQISSYIIIMFCYATLIYIPLIVSVIKTVIPALTMLTYIILFAKDTTSMMDNIVNIVFTVIFSILISNLMYKHFLSEFIKDIKVKKANKKIEEAEKIRTEFFANVSHELKTPLNIIYTAQQMIEVTTKNDNYRNENFIKYMQMSKQNTNRLHRLISNLIDITKIDSASFKIKEINVDIVKIVEDITLSAACYIESQGMSLTFDTDVEELVIACDPDSIERIILNLLSNAIKFTERGGDIFVDIKSTMKEVLISVKDTGIGIPKEMKEKIFERFAQVDKSTYRKKEGSGIGLSLVKSLVELQGGSINIDSEINKGSTFTVKLPIARVEESENILPQSAVDANIEKIKVEFSDIYN</sequence>
<feature type="transmembrane region" description="Helical" evidence="9">
    <location>
        <begin position="70"/>
        <end position="92"/>
    </location>
</feature>
<dbReference type="SMART" id="SM00388">
    <property type="entry name" value="HisKA"/>
    <property type="match status" value="1"/>
</dbReference>
<dbReference type="CDD" id="cd16922">
    <property type="entry name" value="HATPase_EvgS-ArcB-TorS-like"/>
    <property type="match status" value="1"/>
</dbReference>
<evidence type="ECO:0000256" key="1">
    <source>
        <dbReference type="ARBA" id="ARBA00000085"/>
    </source>
</evidence>
<dbReference type="RefSeq" id="WP_070205628.1">
    <property type="nucleotide sequence ID" value="NZ_CABIXQ010000002.1"/>
</dbReference>
<dbReference type="PANTHER" id="PTHR43047:SF72">
    <property type="entry name" value="OSMOSENSING HISTIDINE PROTEIN KINASE SLN1"/>
    <property type="match status" value="1"/>
</dbReference>
<dbReference type="SUPFAM" id="SSF55874">
    <property type="entry name" value="ATPase domain of HSP90 chaperone/DNA topoisomerase II/histidine kinase"/>
    <property type="match status" value="1"/>
</dbReference>
<keyword evidence="4 11" id="KW-0808">Transferase</keyword>
<dbReference type="Gene3D" id="1.10.287.130">
    <property type="match status" value="1"/>
</dbReference>
<dbReference type="PANTHER" id="PTHR43047">
    <property type="entry name" value="TWO-COMPONENT HISTIDINE PROTEIN KINASE"/>
    <property type="match status" value="1"/>
</dbReference>
<keyword evidence="6 11" id="KW-0418">Kinase</keyword>
<evidence type="ECO:0000313" key="11">
    <source>
        <dbReference type="EMBL" id="CUN73280.1"/>
    </source>
</evidence>
<feature type="transmembrane region" description="Helical" evidence="9">
    <location>
        <begin position="104"/>
        <end position="125"/>
    </location>
</feature>
<evidence type="ECO:0000256" key="8">
    <source>
        <dbReference type="ARBA" id="ARBA00023012"/>
    </source>
</evidence>
<dbReference type="FunFam" id="3.30.565.10:FF:000037">
    <property type="entry name" value="Hybrid sensor histidine kinase/response regulator"/>
    <property type="match status" value="1"/>
</dbReference>
<dbReference type="SMART" id="SM00387">
    <property type="entry name" value="HATPase_c"/>
    <property type="match status" value="1"/>
</dbReference>
<evidence type="ECO:0000256" key="3">
    <source>
        <dbReference type="ARBA" id="ARBA00022553"/>
    </source>
</evidence>
<dbReference type="CDD" id="cd00082">
    <property type="entry name" value="HisKA"/>
    <property type="match status" value="1"/>
</dbReference>
<dbReference type="GO" id="GO:0005524">
    <property type="term" value="F:ATP binding"/>
    <property type="evidence" value="ECO:0007669"/>
    <property type="project" value="UniProtKB-KW"/>
</dbReference>
<dbReference type="InterPro" id="IPR004358">
    <property type="entry name" value="Sig_transdc_His_kin-like_C"/>
</dbReference>
<comment type="catalytic activity">
    <reaction evidence="1">
        <text>ATP + protein L-histidine = ADP + protein N-phospho-L-histidine.</text>
        <dbReference type="EC" id="2.7.13.3"/>
    </reaction>
</comment>
<evidence type="ECO:0000256" key="9">
    <source>
        <dbReference type="SAM" id="Phobius"/>
    </source>
</evidence>
<evidence type="ECO:0000313" key="12">
    <source>
        <dbReference type="Proteomes" id="UP000095594"/>
    </source>
</evidence>
<dbReference type="OrthoDB" id="9813394at2"/>
<dbReference type="InterPro" id="IPR003661">
    <property type="entry name" value="HisK_dim/P_dom"/>
</dbReference>
<dbReference type="EC" id="2.7.13.3" evidence="2"/>
<protein>
    <recommendedName>
        <fullName evidence="2">histidine kinase</fullName>
        <ecNumber evidence="2">2.7.13.3</ecNumber>
    </recommendedName>
</protein>
<evidence type="ECO:0000256" key="7">
    <source>
        <dbReference type="ARBA" id="ARBA00022840"/>
    </source>
</evidence>
<name>A0A173ZC86_9CLOT</name>
<keyword evidence="9" id="KW-0812">Transmembrane</keyword>
<dbReference type="SUPFAM" id="SSF47384">
    <property type="entry name" value="Homodimeric domain of signal transducing histidine kinase"/>
    <property type="match status" value="1"/>
</dbReference>
<feature type="transmembrane region" description="Helical" evidence="9">
    <location>
        <begin position="181"/>
        <end position="199"/>
    </location>
</feature>
<keyword evidence="8" id="KW-0902">Two-component regulatory system</keyword>
<dbReference type="EMBL" id="CYZX01000002">
    <property type="protein sequence ID" value="CUN73280.1"/>
    <property type="molecule type" value="Genomic_DNA"/>
</dbReference>
<dbReference type="InterPro" id="IPR036097">
    <property type="entry name" value="HisK_dim/P_sf"/>
</dbReference>
<gene>
    <name evidence="11" type="primary">phoR_2</name>
    <name evidence="11" type="ORF">ERS852471_00428</name>
</gene>
<dbReference type="PROSITE" id="PS50109">
    <property type="entry name" value="HIS_KIN"/>
    <property type="match status" value="1"/>
</dbReference>
<feature type="domain" description="Histidine kinase" evidence="10">
    <location>
        <begin position="232"/>
        <end position="453"/>
    </location>
</feature>
<reference evidence="11 12" key="1">
    <citation type="submission" date="2015-09" db="EMBL/GenBank/DDBJ databases">
        <authorList>
            <consortium name="Pathogen Informatics"/>
        </authorList>
    </citation>
    <scope>NUCLEOTIDE SEQUENCE [LARGE SCALE GENOMIC DNA]</scope>
    <source>
        <strain evidence="11 12">2789STDY5834856</strain>
    </source>
</reference>
<feature type="transmembrane region" description="Helical" evidence="9">
    <location>
        <begin position="145"/>
        <end position="169"/>
    </location>
</feature>
<dbReference type="Pfam" id="PF02518">
    <property type="entry name" value="HATPase_c"/>
    <property type="match status" value="1"/>
</dbReference>
<dbReference type="GO" id="GO:0005886">
    <property type="term" value="C:plasma membrane"/>
    <property type="evidence" value="ECO:0007669"/>
    <property type="project" value="TreeGrafter"/>
</dbReference>
<dbReference type="Proteomes" id="UP000095594">
    <property type="component" value="Unassembled WGS sequence"/>
</dbReference>
<dbReference type="GO" id="GO:0009927">
    <property type="term" value="F:histidine phosphotransfer kinase activity"/>
    <property type="evidence" value="ECO:0007669"/>
    <property type="project" value="TreeGrafter"/>
</dbReference>
<keyword evidence="9" id="KW-1133">Transmembrane helix</keyword>
<evidence type="ECO:0000256" key="2">
    <source>
        <dbReference type="ARBA" id="ARBA00012438"/>
    </source>
</evidence>
<evidence type="ECO:0000256" key="6">
    <source>
        <dbReference type="ARBA" id="ARBA00022777"/>
    </source>
</evidence>
<evidence type="ECO:0000256" key="4">
    <source>
        <dbReference type="ARBA" id="ARBA00022679"/>
    </source>
</evidence>
<dbReference type="InterPro" id="IPR036890">
    <property type="entry name" value="HATPase_C_sf"/>
</dbReference>
<dbReference type="PRINTS" id="PR00344">
    <property type="entry name" value="BCTRLSENSOR"/>
</dbReference>
<evidence type="ECO:0000256" key="5">
    <source>
        <dbReference type="ARBA" id="ARBA00022741"/>
    </source>
</evidence>
<accession>A0A173ZC86</accession>
<keyword evidence="5" id="KW-0547">Nucleotide-binding</keyword>
<keyword evidence="7" id="KW-0067">ATP-binding</keyword>
<dbReference type="InterPro" id="IPR005467">
    <property type="entry name" value="His_kinase_dom"/>
</dbReference>
<keyword evidence="9" id="KW-0472">Membrane</keyword>
<dbReference type="AlphaFoldDB" id="A0A173ZC86"/>
<dbReference type="InterPro" id="IPR003594">
    <property type="entry name" value="HATPase_dom"/>
</dbReference>
<dbReference type="Pfam" id="PF00512">
    <property type="entry name" value="HisKA"/>
    <property type="match status" value="1"/>
</dbReference>
<keyword evidence="3" id="KW-0597">Phosphoprotein</keyword>
<evidence type="ECO:0000259" key="10">
    <source>
        <dbReference type="PROSITE" id="PS50109"/>
    </source>
</evidence>
<dbReference type="Gene3D" id="3.30.565.10">
    <property type="entry name" value="Histidine kinase-like ATPase, C-terminal domain"/>
    <property type="match status" value="1"/>
</dbReference>
<organism evidence="11 12">
    <name type="scientific">Clostridium disporicum</name>
    <dbReference type="NCBI Taxonomy" id="84024"/>
    <lineage>
        <taxon>Bacteria</taxon>
        <taxon>Bacillati</taxon>
        <taxon>Bacillota</taxon>
        <taxon>Clostridia</taxon>
        <taxon>Eubacteriales</taxon>
        <taxon>Clostridiaceae</taxon>
        <taxon>Clostridium</taxon>
    </lineage>
</organism>
<proteinExistence type="predicted"/>